<gene>
    <name evidence="1" type="ORF">H2198_005699</name>
</gene>
<organism evidence="1 2">
    <name type="scientific">Neophaeococcomyces mojaviensis</name>
    <dbReference type="NCBI Taxonomy" id="3383035"/>
    <lineage>
        <taxon>Eukaryota</taxon>
        <taxon>Fungi</taxon>
        <taxon>Dikarya</taxon>
        <taxon>Ascomycota</taxon>
        <taxon>Pezizomycotina</taxon>
        <taxon>Eurotiomycetes</taxon>
        <taxon>Chaetothyriomycetidae</taxon>
        <taxon>Chaetothyriales</taxon>
        <taxon>Chaetothyriales incertae sedis</taxon>
        <taxon>Neophaeococcomyces</taxon>
    </lineage>
</organism>
<dbReference type="Proteomes" id="UP001172386">
    <property type="component" value="Unassembled WGS sequence"/>
</dbReference>
<comment type="caution">
    <text evidence="1">The sequence shown here is derived from an EMBL/GenBank/DDBJ whole genome shotgun (WGS) entry which is preliminary data.</text>
</comment>
<reference evidence="1" key="1">
    <citation type="submission" date="2022-10" db="EMBL/GenBank/DDBJ databases">
        <title>Culturing micro-colonial fungi from biological soil crusts in the Mojave desert and describing Neophaeococcomyces mojavensis, and introducing the new genera and species Taxawa tesnikishii.</title>
        <authorList>
            <person name="Kurbessoian T."/>
            <person name="Stajich J.E."/>
        </authorList>
    </citation>
    <scope>NUCLEOTIDE SEQUENCE</scope>
    <source>
        <strain evidence="1">JES_112</strain>
    </source>
</reference>
<accession>A0ACC3A574</accession>
<keyword evidence="2" id="KW-1185">Reference proteome</keyword>
<protein>
    <submittedName>
        <fullName evidence="1">Uncharacterized protein</fullName>
    </submittedName>
</protein>
<evidence type="ECO:0000313" key="2">
    <source>
        <dbReference type="Proteomes" id="UP001172386"/>
    </source>
</evidence>
<proteinExistence type="predicted"/>
<evidence type="ECO:0000313" key="1">
    <source>
        <dbReference type="EMBL" id="KAJ9655443.1"/>
    </source>
</evidence>
<sequence>MTNNQSDRFLGKLHDCYFATDPRINQNLAKQLNGKNVVIAGAGRGIGRACAELLSYGEVKSLSLVALEQDELDETLKICKAIHQSLLTKTKAFDVQDPNAVKKFLAEVDQEFGGIDVVVMNAGRPPQWLPTAEGDPNIWWDTVGVSLRGAYNFSRYALPVMQKNGGGRMIFTASAGAHANRGMSSYITAKLAMVRLAEIIHVENFSEHNIKVFAIHPGSIPTRFYHDFKDKVEGRPKDRSYIIENAEGEEKSAQTAVKFLEKGIFDTPYMAAGMVSVLASGQLDFMSGRYVDCSIKVEEYVEKRAFITQNDLYRVRLNAGDGKLVPVLDF</sequence>
<dbReference type="EMBL" id="JAPDRQ010000096">
    <property type="protein sequence ID" value="KAJ9655443.1"/>
    <property type="molecule type" value="Genomic_DNA"/>
</dbReference>
<name>A0ACC3A574_9EURO</name>